<evidence type="ECO:0000256" key="1">
    <source>
        <dbReference type="SAM" id="SignalP"/>
    </source>
</evidence>
<keyword evidence="3" id="KW-1185">Reference proteome</keyword>
<comment type="caution">
    <text evidence="2">The sequence shown here is derived from an EMBL/GenBank/DDBJ whole genome shotgun (WGS) entry which is preliminary data.</text>
</comment>
<proteinExistence type="predicted"/>
<organism evidence="2 3">
    <name type="scientific">Bdellovibrio bacteriovorus</name>
    <dbReference type="NCBI Taxonomy" id="959"/>
    <lineage>
        <taxon>Bacteria</taxon>
        <taxon>Pseudomonadati</taxon>
        <taxon>Bdellovibrionota</taxon>
        <taxon>Bdellovibrionia</taxon>
        <taxon>Bdellovibrionales</taxon>
        <taxon>Pseudobdellovibrionaceae</taxon>
        <taxon>Bdellovibrio</taxon>
    </lineage>
</organism>
<evidence type="ECO:0000313" key="3">
    <source>
        <dbReference type="Proteomes" id="UP000075320"/>
    </source>
</evidence>
<reference evidence="2 3" key="1">
    <citation type="submission" date="2016-03" db="EMBL/GenBank/DDBJ databases">
        <authorList>
            <person name="Ploux O."/>
        </authorList>
    </citation>
    <scope>NUCLEOTIDE SEQUENCE [LARGE SCALE GENOMIC DNA]</scope>
    <source>
        <strain evidence="2 3">R0</strain>
    </source>
</reference>
<sequence length="109" mass="11928">MKFLIAALISSFAFMGPAHAFISSEEQDQLLVAMNKLNPSQVHFQEVRCSARSRMCLVRMELGANKLPVGCAIERIASSDDLFVVNSAGMQLSAYSANALNQCIEGFIR</sequence>
<protein>
    <submittedName>
        <fullName evidence="2">Uncharacterized protein</fullName>
    </submittedName>
</protein>
<dbReference type="OrthoDB" id="5294754at2"/>
<name>A0A150WPF6_BDEBC</name>
<evidence type="ECO:0000313" key="2">
    <source>
        <dbReference type="EMBL" id="KYG66310.1"/>
    </source>
</evidence>
<dbReference type="RefSeq" id="WP_061833876.1">
    <property type="nucleotide sequence ID" value="NZ_LUKE01000001.1"/>
</dbReference>
<dbReference type="Proteomes" id="UP000075320">
    <property type="component" value="Unassembled WGS sequence"/>
</dbReference>
<dbReference type="AlphaFoldDB" id="A0A150WPF6"/>
<feature type="chain" id="PRO_5007573544" evidence="1">
    <location>
        <begin position="21"/>
        <end position="109"/>
    </location>
</feature>
<dbReference type="EMBL" id="LUKE01000001">
    <property type="protein sequence ID" value="KYG66310.1"/>
    <property type="molecule type" value="Genomic_DNA"/>
</dbReference>
<gene>
    <name evidence="2" type="ORF">AZI86_04435</name>
</gene>
<keyword evidence="1" id="KW-0732">Signal</keyword>
<feature type="signal peptide" evidence="1">
    <location>
        <begin position="1"/>
        <end position="20"/>
    </location>
</feature>
<accession>A0A150WPF6</accession>